<protein>
    <submittedName>
        <fullName evidence="2">Probable 3-hydroxyacyl dehydrogenase, putative</fullName>
    </submittedName>
</protein>
<evidence type="ECO:0000313" key="3">
    <source>
        <dbReference type="Proteomes" id="UP001057455"/>
    </source>
</evidence>
<proteinExistence type="predicted"/>
<feature type="domain" description="DUF1411" evidence="1">
    <location>
        <begin position="100"/>
        <end position="168"/>
    </location>
</feature>
<dbReference type="OrthoDB" id="367149at2759"/>
<keyword evidence="3" id="KW-1185">Reference proteome</keyword>
<evidence type="ECO:0000313" key="2">
    <source>
        <dbReference type="EMBL" id="GFE54333.1"/>
    </source>
</evidence>
<gene>
    <name evidence="2" type="ORF">BaOVIS_017370</name>
</gene>
<accession>A0A9W5TCT0</accession>
<reference evidence="2" key="1">
    <citation type="submission" date="2019-12" db="EMBL/GenBank/DDBJ databases">
        <title>Genome sequence of Babesia ovis.</title>
        <authorList>
            <person name="Yamagishi J."/>
            <person name="Sevinc F."/>
            <person name="Xuan X."/>
        </authorList>
    </citation>
    <scope>NUCLEOTIDE SEQUENCE</scope>
    <source>
        <strain evidence="2">Selcuk</strain>
    </source>
</reference>
<organism evidence="2 3">
    <name type="scientific">Babesia ovis</name>
    <dbReference type="NCBI Taxonomy" id="5869"/>
    <lineage>
        <taxon>Eukaryota</taxon>
        <taxon>Sar</taxon>
        <taxon>Alveolata</taxon>
        <taxon>Apicomplexa</taxon>
        <taxon>Aconoidasida</taxon>
        <taxon>Piroplasmida</taxon>
        <taxon>Babesiidae</taxon>
        <taxon>Babesia</taxon>
    </lineage>
</organism>
<comment type="caution">
    <text evidence="2">The sequence shown here is derived from an EMBL/GenBank/DDBJ whole genome shotgun (WGS) entry which is preliminary data.</text>
</comment>
<dbReference type="AlphaFoldDB" id="A0A9W5TCT0"/>
<dbReference type="Proteomes" id="UP001057455">
    <property type="component" value="Unassembled WGS sequence"/>
</dbReference>
<sequence>MAESSMFYTPNRLVFGESRRNVGTGKSAKWLFLFFGITILLIGNRINVDAKLDDGLEAMFAVGAEAQEASIANGDSRPIEIGEPYYKEYMSQHDWEYDMQEVNMPLLVNRLNQIIQHIIQHEPKCDNLKPLKEVVQQHINQTADGIPVDLAVDLCKMRSGVIPITLSRHLPGYFAKRLVNEEFGRRGVRSRDYSRKSLNKILIQYIDEAFATLIIN</sequence>
<dbReference type="InterPro" id="IPR009850">
    <property type="entry name" value="DUF1411"/>
</dbReference>
<evidence type="ECO:0000259" key="1">
    <source>
        <dbReference type="Pfam" id="PF07199"/>
    </source>
</evidence>
<dbReference type="EMBL" id="BLIY01000015">
    <property type="protein sequence ID" value="GFE54333.1"/>
    <property type="molecule type" value="Genomic_DNA"/>
</dbReference>
<name>A0A9W5TCT0_BABOV</name>
<dbReference type="Pfam" id="PF07199">
    <property type="entry name" value="DUF1411"/>
    <property type="match status" value="1"/>
</dbReference>